<dbReference type="InterPro" id="IPR008949">
    <property type="entry name" value="Isoprenoid_synthase_dom_sf"/>
</dbReference>
<dbReference type="SFLD" id="SFLDG01017">
    <property type="entry name" value="Polyprenyl_Transferase_Like"/>
    <property type="match status" value="1"/>
</dbReference>
<dbReference type="GO" id="GO:0008299">
    <property type="term" value="P:isoprenoid biosynthetic process"/>
    <property type="evidence" value="ECO:0007669"/>
    <property type="project" value="InterPro"/>
</dbReference>
<dbReference type="Gene3D" id="1.10.600.10">
    <property type="entry name" value="Farnesyl Diphosphate Synthase"/>
    <property type="match status" value="1"/>
</dbReference>
<dbReference type="KEGG" id="kbs:EPA93_20810"/>
<protein>
    <submittedName>
        <fullName evidence="4">Polyprenyl synthetase family protein</fullName>
    </submittedName>
</protein>
<dbReference type="GO" id="GO:0004659">
    <property type="term" value="F:prenyltransferase activity"/>
    <property type="evidence" value="ECO:0007669"/>
    <property type="project" value="InterPro"/>
</dbReference>
<proteinExistence type="inferred from homology"/>
<evidence type="ECO:0000313" key="4">
    <source>
        <dbReference type="EMBL" id="QBD78307.1"/>
    </source>
</evidence>
<reference evidence="4 5" key="1">
    <citation type="submission" date="2019-01" db="EMBL/GenBank/DDBJ databases">
        <title>Ktedonosporobacter rubrisoli SCAWS-G2.</title>
        <authorList>
            <person name="Huang Y."/>
            <person name="Yan B."/>
        </authorList>
    </citation>
    <scope>NUCLEOTIDE SEQUENCE [LARGE SCALE GENOMIC DNA]</scope>
    <source>
        <strain evidence="4 5">SCAWS-G2</strain>
    </source>
</reference>
<dbReference type="SFLD" id="SFLDS00005">
    <property type="entry name" value="Isoprenoid_Synthase_Type_I"/>
    <property type="match status" value="1"/>
</dbReference>
<dbReference type="SUPFAM" id="SSF48576">
    <property type="entry name" value="Terpenoid synthases"/>
    <property type="match status" value="1"/>
</dbReference>
<dbReference type="GO" id="GO:0046872">
    <property type="term" value="F:metal ion binding"/>
    <property type="evidence" value="ECO:0007669"/>
    <property type="project" value="UniProtKB-KW"/>
</dbReference>
<keyword evidence="1" id="KW-0479">Metal-binding</keyword>
<keyword evidence="5" id="KW-1185">Reference proteome</keyword>
<dbReference type="PANTHER" id="PTHR12001">
    <property type="entry name" value="GERANYLGERANYL PYROPHOSPHATE SYNTHASE"/>
    <property type="match status" value="1"/>
</dbReference>
<dbReference type="PANTHER" id="PTHR12001:SF86">
    <property type="entry name" value="GERANYLGERANYL DIPHOSPHATE SYNTHASE"/>
    <property type="match status" value="1"/>
</dbReference>
<evidence type="ECO:0000256" key="2">
    <source>
        <dbReference type="ARBA" id="ARBA00022842"/>
    </source>
</evidence>
<comment type="similarity">
    <text evidence="3">Belongs to the FPP/GGPP synthase family.</text>
</comment>
<keyword evidence="3" id="KW-0808">Transferase</keyword>
<dbReference type="AlphaFoldDB" id="A0A4P6JS23"/>
<dbReference type="EMBL" id="CP035758">
    <property type="protein sequence ID" value="QBD78307.1"/>
    <property type="molecule type" value="Genomic_DNA"/>
</dbReference>
<dbReference type="PROSITE" id="PS00723">
    <property type="entry name" value="POLYPRENYL_SYNTHASE_1"/>
    <property type="match status" value="1"/>
</dbReference>
<dbReference type="OrthoDB" id="9805316at2"/>
<evidence type="ECO:0000313" key="5">
    <source>
        <dbReference type="Proteomes" id="UP000290365"/>
    </source>
</evidence>
<dbReference type="InterPro" id="IPR033749">
    <property type="entry name" value="Polyprenyl_synt_CS"/>
</dbReference>
<name>A0A4P6JS23_KTERU</name>
<keyword evidence="2" id="KW-0460">Magnesium</keyword>
<dbReference type="Proteomes" id="UP000290365">
    <property type="component" value="Chromosome"/>
</dbReference>
<organism evidence="4 5">
    <name type="scientific">Ktedonosporobacter rubrisoli</name>
    <dbReference type="NCBI Taxonomy" id="2509675"/>
    <lineage>
        <taxon>Bacteria</taxon>
        <taxon>Bacillati</taxon>
        <taxon>Chloroflexota</taxon>
        <taxon>Ktedonobacteria</taxon>
        <taxon>Ktedonobacterales</taxon>
        <taxon>Ktedonosporobacteraceae</taxon>
        <taxon>Ktedonosporobacter</taxon>
    </lineage>
</organism>
<evidence type="ECO:0000256" key="3">
    <source>
        <dbReference type="RuleBase" id="RU004466"/>
    </source>
</evidence>
<evidence type="ECO:0000256" key="1">
    <source>
        <dbReference type="ARBA" id="ARBA00022723"/>
    </source>
</evidence>
<sequence>MIIPSNIEPTLKRYQQEIHTALQAAIASVEEQANVAELATFYGPMKYHLGWVDANFQPLKSNPGKLIRPTLLLLAYEAAGAWGTTGTTQASTDLSYLQRALPAAAAVELTHNYTLIHDDIEDGDVERRHRPTVWKIWGMPQAINFGDGMISLARFTLWKMLNQGVDADVAVRLAASYDRMCLVLSEGQHMDMAFEQRQDVSVDQYIDMISRKTAALIAFAAEAGARLGTRRQETIERLYDFGQALGIAFQVRDDLLSIWATSTESGKTPAGDIYRRKKSLPILHSLEHANAQDRQKLHHIYQQEAALTPKQVQDVLDIFERTRTKEYCSTFLTRQCQLAHLALANVPRYNSSISMSALDHMKALIHFLEKAATD</sequence>
<dbReference type="InterPro" id="IPR000092">
    <property type="entry name" value="Polyprenyl_synt"/>
</dbReference>
<gene>
    <name evidence="4" type="ORF">EPA93_20810</name>
</gene>
<dbReference type="RefSeq" id="WP_129889360.1">
    <property type="nucleotide sequence ID" value="NZ_CP035758.1"/>
</dbReference>
<dbReference type="CDD" id="cd00685">
    <property type="entry name" value="Trans_IPPS_HT"/>
    <property type="match status" value="1"/>
</dbReference>
<dbReference type="Pfam" id="PF00348">
    <property type="entry name" value="polyprenyl_synt"/>
    <property type="match status" value="1"/>
</dbReference>
<accession>A0A4P6JS23</accession>